<comment type="similarity">
    <text evidence="5">Belongs to the thiamine kinase family.</text>
</comment>
<reference evidence="7 8" key="1">
    <citation type="submission" date="2019-09" db="EMBL/GenBank/DDBJ databases">
        <authorList>
            <person name="Li Y."/>
        </authorList>
    </citation>
    <scope>NUCLEOTIDE SEQUENCE [LARGE SCALE GENOMIC DNA]</scope>
    <source>
        <strain evidence="7 8">L3-3HA</strain>
    </source>
</reference>
<comment type="caution">
    <text evidence="7">The sequence shown here is derived from an EMBL/GenBank/DDBJ whole genome shotgun (WGS) entry which is preliminary data.</text>
</comment>
<dbReference type="Gene3D" id="3.90.1200.10">
    <property type="match status" value="1"/>
</dbReference>
<evidence type="ECO:0000313" key="7">
    <source>
        <dbReference type="EMBL" id="KAA9001403.1"/>
    </source>
</evidence>
<keyword evidence="1 5" id="KW-0808">Transferase</keyword>
<dbReference type="GO" id="GO:0019165">
    <property type="term" value="F:thiamine kinase activity"/>
    <property type="evidence" value="ECO:0007669"/>
    <property type="project" value="UniProtKB-UniRule"/>
</dbReference>
<protein>
    <recommendedName>
        <fullName evidence="5">Thiamine kinase</fullName>
        <ecNumber evidence="5">2.7.1.89</ecNumber>
    </recommendedName>
</protein>
<dbReference type="Pfam" id="PF01636">
    <property type="entry name" value="APH"/>
    <property type="match status" value="1"/>
</dbReference>
<keyword evidence="4 5" id="KW-0067">ATP-binding</keyword>
<dbReference type="SUPFAM" id="SSF56112">
    <property type="entry name" value="Protein kinase-like (PK-like)"/>
    <property type="match status" value="1"/>
</dbReference>
<dbReference type="UniPathway" id="UPA00060">
    <property type="reaction ID" value="UER00596"/>
</dbReference>
<feature type="domain" description="Aminoglycoside phosphotransferase" evidence="6">
    <location>
        <begin position="20"/>
        <end position="223"/>
    </location>
</feature>
<evidence type="ECO:0000256" key="4">
    <source>
        <dbReference type="ARBA" id="ARBA00022840"/>
    </source>
</evidence>
<dbReference type="EC" id="2.7.1.89" evidence="5"/>
<evidence type="ECO:0000313" key="8">
    <source>
        <dbReference type="Proteomes" id="UP000335415"/>
    </source>
</evidence>
<gene>
    <name evidence="5" type="primary">thiK</name>
    <name evidence="7" type="ORF">FJU30_08180</name>
</gene>
<comment type="function">
    <text evidence="5">Catalyzes the phosphorylation of thiamine to thiamine phosphate.</text>
</comment>
<dbReference type="GO" id="GO:0006772">
    <property type="term" value="P:thiamine metabolic process"/>
    <property type="evidence" value="ECO:0007669"/>
    <property type="project" value="InterPro"/>
</dbReference>
<evidence type="ECO:0000259" key="6">
    <source>
        <dbReference type="Pfam" id="PF01636"/>
    </source>
</evidence>
<evidence type="ECO:0000256" key="2">
    <source>
        <dbReference type="ARBA" id="ARBA00022741"/>
    </source>
</evidence>
<sequence length="274" mass="30914">MHHRLPAVNTAGCTFSLVGGLSGESWRIQGAGIDWLARPNSRVQALSGGCRRREFAVLRRMNACGLAPRPVCLDAHWLLVNWTAGPVATEADFLRVLSDGSLAGKLRQLHGCRRYGYPLDLRAQLARYWQRVDRRRLSPAWLALHRHFQRAPLPACLHLAPLHLDIHAGNLVSDAQDMMLIDWEYAADGDIALELAALVAGNRLGPAQRHRLFCDYARPGQGYTPAQLARFCAQWLPWVEYLMVMWYEVRWRLTRQPALLQAAAPLRRAFGLSQ</sequence>
<dbReference type="GO" id="GO:0005524">
    <property type="term" value="F:ATP binding"/>
    <property type="evidence" value="ECO:0007669"/>
    <property type="project" value="UniProtKB-KW"/>
</dbReference>
<dbReference type="AlphaFoldDB" id="A0A5J5G415"/>
<comment type="pathway">
    <text evidence="5">Cofactor biosynthesis; thiamine diphosphate biosynthesis; thiamine phosphate from thiamine: step 1/1.</text>
</comment>
<keyword evidence="2 5" id="KW-0547">Nucleotide-binding</keyword>
<keyword evidence="3 5" id="KW-0418">Kinase</keyword>
<accession>A0A5J5G415</accession>
<evidence type="ECO:0000256" key="1">
    <source>
        <dbReference type="ARBA" id="ARBA00022679"/>
    </source>
</evidence>
<evidence type="ECO:0000256" key="5">
    <source>
        <dbReference type="HAMAP-Rule" id="MF_01604"/>
    </source>
</evidence>
<name>A0A5J5G415_9GAMM</name>
<dbReference type="HAMAP" id="MF_01604">
    <property type="entry name" value="Thiamine_kinase"/>
    <property type="match status" value="1"/>
</dbReference>
<dbReference type="InterPro" id="IPR011009">
    <property type="entry name" value="Kinase-like_dom_sf"/>
</dbReference>
<organism evidence="7 8">
    <name type="scientific">Affinibrenneria salicis</name>
    <dbReference type="NCBI Taxonomy" id="2590031"/>
    <lineage>
        <taxon>Bacteria</taxon>
        <taxon>Pseudomonadati</taxon>
        <taxon>Pseudomonadota</taxon>
        <taxon>Gammaproteobacteria</taxon>
        <taxon>Enterobacterales</taxon>
        <taxon>Pectobacteriaceae</taxon>
        <taxon>Affinibrenneria</taxon>
    </lineage>
</organism>
<proteinExistence type="inferred from homology"/>
<dbReference type="OrthoDB" id="179763at2"/>
<evidence type="ECO:0000256" key="3">
    <source>
        <dbReference type="ARBA" id="ARBA00022777"/>
    </source>
</evidence>
<dbReference type="EMBL" id="VYKJ01000003">
    <property type="protein sequence ID" value="KAA9001403.1"/>
    <property type="molecule type" value="Genomic_DNA"/>
</dbReference>
<keyword evidence="8" id="KW-1185">Reference proteome</keyword>
<dbReference type="Proteomes" id="UP000335415">
    <property type="component" value="Unassembled WGS sequence"/>
</dbReference>
<dbReference type="GO" id="GO:0009229">
    <property type="term" value="P:thiamine diphosphate biosynthetic process"/>
    <property type="evidence" value="ECO:0007669"/>
    <property type="project" value="UniProtKB-UniRule"/>
</dbReference>
<comment type="catalytic activity">
    <reaction evidence="5">
        <text>thiamine + ATP = thiamine phosphate + ADP + H(+)</text>
        <dbReference type="Rhea" id="RHEA:12012"/>
        <dbReference type="ChEBI" id="CHEBI:15378"/>
        <dbReference type="ChEBI" id="CHEBI:18385"/>
        <dbReference type="ChEBI" id="CHEBI:30616"/>
        <dbReference type="ChEBI" id="CHEBI:37575"/>
        <dbReference type="ChEBI" id="CHEBI:456216"/>
        <dbReference type="EC" id="2.7.1.89"/>
    </reaction>
</comment>
<dbReference type="InterPro" id="IPR014093">
    <property type="entry name" value="Thiamine_kinase"/>
</dbReference>
<dbReference type="InterPro" id="IPR002575">
    <property type="entry name" value="Aminoglycoside_PTrfase"/>
</dbReference>